<evidence type="ECO:0000256" key="1">
    <source>
        <dbReference type="SAM" id="Phobius"/>
    </source>
</evidence>
<name>A0ABY9X753_9BACT</name>
<accession>A0ABY9X753</accession>
<feature type="transmembrane region" description="Helical" evidence="1">
    <location>
        <begin position="142"/>
        <end position="166"/>
    </location>
</feature>
<dbReference type="EMBL" id="CP043494">
    <property type="protein sequence ID" value="WNG51164.1"/>
    <property type="molecule type" value="Genomic_DNA"/>
</dbReference>
<evidence type="ECO:0000313" key="2">
    <source>
        <dbReference type="EMBL" id="WNG51164.1"/>
    </source>
</evidence>
<feature type="transmembrane region" description="Helical" evidence="1">
    <location>
        <begin position="110"/>
        <end position="130"/>
    </location>
</feature>
<dbReference type="Proteomes" id="UP001611383">
    <property type="component" value="Chromosome"/>
</dbReference>
<organism evidence="2 3">
    <name type="scientific">Archangium minus</name>
    <dbReference type="NCBI Taxonomy" id="83450"/>
    <lineage>
        <taxon>Bacteria</taxon>
        <taxon>Pseudomonadati</taxon>
        <taxon>Myxococcota</taxon>
        <taxon>Myxococcia</taxon>
        <taxon>Myxococcales</taxon>
        <taxon>Cystobacterineae</taxon>
        <taxon>Archangiaceae</taxon>
        <taxon>Archangium</taxon>
    </lineage>
</organism>
<keyword evidence="1" id="KW-1133">Transmembrane helix</keyword>
<protein>
    <submittedName>
        <fullName evidence="2">Uncharacterized protein</fullName>
    </submittedName>
</protein>
<evidence type="ECO:0000313" key="3">
    <source>
        <dbReference type="Proteomes" id="UP001611383"/>
    </source>
</evidence>
<sequence>MSETFDPKNPRPRTRREILESGQCDRDLMGRPEILTTATEPLPDIEETSYREVLVRDVPTNGLEIRHRGVVIGAFTMVLISAITFFIPGFNALLGGLFGGFFAKRWGRAFAAAAISSVAVPALFAFLYGWDTPDMLYLFYGLGFWGWSVLNAVGMFIGAAAGVYSCPLAERRRLRRELPVR</sequence>
<reference evidence="2 3" key="1">
    <citation type="submission" date="2019-08" db="EMBL/GenBank/DDBJ databases">
        <title>Archangium and Cystobacter genomes.</title>
        <authorList>
            <person name="Chen I.-C.K."/>
            <person name="Wielgoss S."/>
        </authorList>
    </citation>
    <scope>NUCLEOTIDE SEQUENCE [LARGE SCALE GENOMIC DNA]</scope>
    <source>
        <strain evidence="2 3">Cbm 6</strain>
    </source>
</reference>
<keyword evidence="1" id="KW-0812">Transmembrane</keyword>
<dbReference type="RefSeq" id="WP_395811114.1">
    <property type="nucleotide sequence ID" value="NZ_CP043494.1"/>
</dbReference>
<feature type="transmembrane region" description="Helical" evidence="1">
    <location>
        <begin position="70"/>
        <end position="98"/>
    </location>
</feature>
<keyword evidence="3" id="KW-1185">Reference proteome</keyword>
<proteinExistence type="predicted"/>
<keyword evidence="1" id="KW-0472">Membrane</keyword>
<gene>
    <name evidence="2" type="ORF">F0U60_48820</name>
</gene>